<dbReference type="InterPro" id="IPR005467">
    <property type="entry name" value="His_kinase_dom"/>
</dbReference>
<dbReference type="SMART" id="SM00387">
    <property type="entry name" value="HATPase_c"/>
    <property type="match status" value="1"/>
</dbReference>
<feature type="domain" description="Histidine kinase" evidence="5">
    <location>
        <begin position="304"/>
        <end position="523"/>
    </location>
</feature>
<feature type="modified residue" description="4-aspartylphosphate" evidence="4">
    <location>
        <position position="607"/>
    </location>
</feature>
<evidence type="ECO:0000256" key="4">
    <source>
        <dbReference type="PROSITE-ProRule" id="PRU00169"/>
    </source>
</evidence>
<dbReference type="AlphaFoldDB" id="A0A3A8PQN0"/>
<evidence type="ECO:0000259" key="6">
    <source>
        <dbReference type="PROSITE" id="PS50110"/>
    </source>
</evidence>
<evidence type="ECO:0000259" key="7">
    <source>
        <dbReference type="PROSITE" id="PS50112"/>
    </source>
</evidence>
<dbReference type="InterPro" id="IPR035965">
    <property type="entry name" value="PAS-like_dom_sf"/>
</dbReference>
<dbReference type="InterPro" id="IPR036097">
    <property type="entry name" value="HisK_dim/P_sf"/>
</dbReference>
<dbReference type="SMART" id="SM00388">
    <property type="entry name" value="HisKA"/>
    <property type="match status" value="1"/>
</dbReference>
<dbReference type="PROSITE" id="PS50112">
    <property type="entry name" value="PAS"/>
    <property type="match status" value="1"/>
</dbReference>
<dbReference type="SUPFAM" id="SSF55874">
    <property type="entry name" value="ATPase domain of HSP90 chaperone/DNA topoisomerase II/histidine kinase"/>
    <property type="match status" value="1"/>
</dbReference>
<dbReference type="InterPro" id="IPR013656">
    <property type="entry name" value="PAS_4"/>
</dbReference>
<dbReference type="InterPro" id="IPR003661">
    <property type="entry name" value="HisK_dim/P_dom"/>
</dbReference>
<dbReference type="PANTHER" id="PTHR43065">
    <property type="entry name" value="SENSOR HISTIDINE KINASE"/>
    <property type="match status" value="1"/>
</dbReference>
<dbReference type="Pfam" id="PF08448">
    <property type="entry name" value="PAS_4"/>
    <property type="match status" value="1"/>
</dbReference>
<keyword evidence="9" id="KW-1185">Reference proteome</keyword>
<dbReference type="Proteomes" id="UP000272888">
    <property type="component" value="Unassembled WGS sequence"/>
</dbReference>
<dbReference type="Gene3D" id="3.30.450.20">
    <property type="entry name" value="PAS domain"/>
    <property type="match status" value="1"/>
</dbReference>
<protein>
    <recommendedName>
        <fullName evidence="2">histidine kinase</fullName>
        <ecNumber evidence="2">2.7.13.3</ecNumber>
    </recommendedName>
</protein>
<comment type="catalytic activity">
    <reaction evidence="1">
        <text>ATP + protein L-histidine = ADP + protein N-phospho-L-histidine.</text>
        <dbReference type="EC" id="2.7.13.3"/>
    </reaction>
</comment>
<comment type="caution">
    <text evidence="8">The sequence shown here is derived from an EMBL/GenBank/DDBJ whole genome shotgun (WGS) entry which is preliminary data.</text>
</comment>
<dbReference type="InterPro" id="IPR003594">
    <property type="entry name" value="HATPase_dom"/>
</dbReference>
<dbReference type="Gene3D" id="3.40.50.2300">
    <property type="match status" value="1"/>
</dbReference>
<evidence type="ECO:0000256" key="2">
    <source>
        <dbReference type="ARBA" id="ARBA00012438"/>
    </source>
</evidence>
<keyword evidence="3 4" id="KW-0597">Phosphoprotein</keyword>
<name>A0A3A8PQN0_9BACT</name>
<sequence>MGYGQSARPRVDGLVRSRLQCSPAARVSWTGPRGVRSNAVHAMLVAVPAPVAQDVERDLSATAAGRACRVLRVEAASEPLPEGLLVLWDHGGPLEAVKARCQWMHARRQPSRTWLVVLTSRDGADAEALVEAGADECVAPPGTRWGPRLAALLRRSADEDALALRRTRDMLQGALDAMPEPLFIKNREHRFVMTNSAFCRLLGVTAEALRNQSSYAIVPTHEAELSWRQDERAFTTGQTVEDEVTFTDLKGRSFEVLTQRAAYTLPDGERFLVGLVRDVTERTRLETQRRLAERMTSVGTLAAGVAHEINNPLSYVTSNLAYLWERVAQPVVPVEQLEELRQVVAEALEGAGRVRSIVRDLRTFSRAEEERHGPVDVQRAVDGALKLMRDEVQHRARLTCELEPVAAVHGNEGRLGQVVTHLLMNALQAFGDRPVEENALRLRVRPGREGHVLIEVEDNGQGMAMDVRQRIFDPFFTTRAPRGGTGLGLSICLTLVHAMGGHIEVASELGQGSLFRVELPALAGQAEAAIPPADAAPVAAATSDAPPQATRATRNLRRLLLIDDEPAVGSAVSRLLRNLYEVHVIQDAREALRRLSHGEKFDAILCDLMMPGMSGMDFLVELERLAPELAPRTGLMTGGVNPQAREFVGRRAKELLEKPFERDQLCTFVETLMQ</sequence>
<dbReference type="Pfam" id="PF02518">
    <property type="entry name" value="HATPase_c"/>
    <property type="match status" value="1"/>
</dbReference>
<dbReference type="PROSITE" id="PS50110">
    <property type="entry name" value="RESPONSE_REGULATORY"/>
    <property type="match status" value="1"/>
</dbReference>
<evidence type="ECO:0000259" key="5">
    <source>
        <dbReference type="PROSITE" id="PS50109"/>
    </source>
</evidence>
<dbReference type="EC" id="2.7.13.3" evidence="2"/>
<evidence type="ECO:0000256" key="1">
    <source>
        <dbReference type="ARBA" id="ARBA00000085"/>
    </source>
</evidence>
<evidence type="ECO:0000256" key="3">
    <source>
        <dbReference type="ARBA" id="ARBA00022553"/>
    </source>
</evidence>
<dbReference type="SUPFAM" id="SSF47384">
    <property type="entry name" value="Homodimeric domain of signal transducing histidine kinase"/>
    <property type="match status" value="1"/>
</dbReference>
<dbReference type="Pfam" id="PF00512">
    <property type="entry name" value="HisKA"/>
    <property type="match status" value="1"/>
</dbReference>
<dbReference type="CDD" id="cd00156">
    <property type="entry name" value="REC"/>
    <property type="match status" value="1"/>
</dbReference>
<reference evidence="9" key="1">
    <citation type="submission" date="2018-09" db="EMBL/GenBank/DDBJ databases">
        <authorList>
            <person name="Livingstone P.G."/>
            <person name="Whitworth D.E."/>
        </authorList>
    </citation>
    <scope>NUCLEOTIDE SEQUENCE [LARGE SCALE GENOMIC DNA]</scope>
    <source>
        <strain evidence="9">CA051B</strain>
    </source>
</reference>
<dbReference type="PANTHER" id="PTHR43065:SF50">
    <property type="entry name" value="HISTIDINE KINASE"/>
    <property type="match status" value="1"/>
</dbReference>
<dbReference type="Gene3D" id="1.10.287.130">
    <property type="match status" value="1"/>
</dbReference>
<keyword evidence="8" id="KW-0808">Transferase</keyword>
<dbReference type="PROSITE" id="PS50109">
    <property type="entry name" value="HIS_KIN"/>
    <property type="match status" value="1"/>
</dbReference>
<dbReference type="SUPFAM" id="SSF52172">
    <property type="entry name" value="CheY-like"/>
    <property type="match status" value="1"/>
</dbReference>
<feature type="domain" description="PAS" evidence="7">
    <location>
        <begin position="167"/>
        <end position="213"/>
    </location>
</feature>
<dbReference type="SUPFAM" id="SSF55785">
    <property type="entry name" value="PYP-like sensor domain (PAS domain)"/>
    <property type="match status" value="1"/>
</dbReference>
<dbReference type="InterPro" id="IPR004358">
    <property type="entry name" value="Sig_transdc_His_kin-like_C"/>
</dbReference>
<dbReference type="NCBIfam" id="TIGR00229">
    <property type="entry name" value="sensory_box"/>
    <property type="match status" value="1"/>
</dbReference>
<proteinExistence type="predicted"/>
<evidence type="ECO:0000313" key="8">
    <source>
        <dbReference type="EMBL" id="RKH58746.1"/>
    </source>
</evidence>
<dbReference type="EMBL" id="RAWB01000149">
    <property type="protein sequence ID" value="RKH58746.1"/>
    <property type="molecule type" value="Genomic_DNA"/>
</dbReference>
<dbReference type="InterPro" id="IPR001789">
    <property type="entry name" value="Sig_transdc_resp-reg_receiver"/>
</dbReference>
<evidence type="ECO:0000313" key="9">
    <source>
        <dbReference type="Proteomes" id="UP000272888"/>
    </source>
</evidence>
<dbReference type="InterPro" id="IPR011006">
    <property type="entry name" value="CheY-like_superfamily"/>
</dbReference>
<keyword evidence="8" id="KW-0418">Kinase</keyword>
<dbReference type="CDD" id="cd00082">
    <property type="entry name" value="HisKA"/>
    <property type="match status" value="1"/>
</dbReference>
<gene>
    <name evidence="8" type="ORF">D7V93_16265</name>
</gene>
<dbReference type="PRINTS" id="PR00344">
    <property type="entry name" value="BCTRLSENSOR"/>
</dbReference>
<dbReference type="SMART" id="SM00091">
    <property type="entry name" value="PAS"/>
    <property type="match status" value="1"/>
</dbReference>
<feature type="domain" description="Response regulatory" evidence="6">
    <location>
        <begin position="558"/>
        <end position="673"/>
    </location>
</feature>
<dbReference type="SMART" id="SM00448">
    <property type="entry name" value="REC"/>
    <property type="match status" value="1"/>
</dbReference>
<organism evidence="8 9">
    <name type="scientific">Corallococcus llansteffanensis</name>
    <dbReference type="NCBI Taxonomy" id="2316731"/>
    <lineage>
        <taxon>Bacteria</taxon>
        <taxon>Pseudomonadati</taxon>
        <taxon>Myxococcota</taxon>
        <taxon>Myxococcia</taxon>
        <taxon>Myxococcales</taxon>
        <taxon>Cystobacterineae</taxon>
        <taxon>Myxococcaceae</taxon>
        <taxon>Corallococcus</taxon>
    </lineage>
</organism>
<accession>A0A3A8PQN0</accession>
<dbReference type="GO" id="GO:0000155">
    <property type="term" value="F:phosphorelay sensor kinase activity"/>
    <property type="evidence" value="ECO:0007669"/>
    <property type="project" value="InterPro"/>
</dbReference>
<dbReference type="InterPro" id="IPR000014">
    <property type="entry name" value="PAS"/>
</dbReference>
<dbReference type="Gene3D" id="3.30.565.10">
    <property type="entry name" value="Histidine kinase-like ATPase, C-terminal domain"/>
    <property type="match status" value="1"/>
</dbReference>
<dbReference type="CDD" id="cd00130">
    <property type="entry name" value="PAS"/>
    <property type="match status" value="1"/>
</dbReference>
<dbReference type="InterPro" id="IPR036890">
    <property type="entry name" value="HATPase_C_sf"/>
</dbReference>
<dbReference type="Pfam" id="PF00072">
    <property type="entry name" value="Response_reg"/>
    <property type="match status" value="1"/>
</dbReference>